<evidence type="ECO:0000313" key="2">
    <source>
        <dbReference type="Proteomes" id="UP000015102"/>
    </source>
</evidence>
<reference evidence="1" key="2">
    <citation type="submission" date="2015-06" db="UniProtKB">
        <authorList>
            <consortium name="EnsemblMetazoa"/>
        </authorList>
    </citation>
    <scope>IDENTIFICATION</scope>
</reference>
<name>T1GZN4_MEGSC</name>
<accession>T1GZN4</accession>
<dbReference type="Proteomes" id="UP000015102">
    <property type="component" value="Unassembled WGS sequence"/>
</dbReference>
<organism evidence="1 2">
    <name type="scientific">Megaselia scalaris</name>
    <name type="common">Humpbacked fly</name>
    <name type="synonym">Phora scalaris</name>
    <dbReference type="NCBI Taxonomy" id="36166"/>
    <lineage>
        <taxon>Eukaryota</taxon>
        <taxon>Metazoa</taxon>
        <taxon>Ecdysozoa</taxon>
        <taxon>Arthropoda</taxon>
        <taxon>Hexapoda</taxon>
        <taxon>Insecta</taxon>
        <taxon>Pterygota</taxon>
        <taxon>Neoptera</taxon>
        <taxon>Endopterygota</taxon>
        <taxon>Diptera</taxon>
        <taxon>Brachycera</taxon>
        <taxon>Muscomorpha</taxon>
        <taxon>Platypezoidea</taxon>
        <taxon>Phoridae</taxon>
        <taxon>Megaseliini</taxon>
        <taxon>Megaselia</taxon>
    </lineage>
</organism>
<protein>
    <submittedName>
        <fullName evidence="1">Uncharacterized protein</fullName>
    </submittedName>
</protein>
<dbReference type="AlphaFoldDB" id="T1GZN4"/>
<sequence length="60" mass="6795">MDKYKIIVLRQGSLRREESWTFNSVPVEIVKHLGNLFLWVGNLSQSALSQHGRLGTASIL</sequence>
<keyword evidence="2" id="KW-1185">Reference proteome</keyword>
<evidence type="ECO:0000313" key="1">
    <source>
        <dbReference type="EnsemblMetazoa" id="MESCA009338-PA"/>
    </source>
</evidence>
<dbReference type="HOGENOM" id="CLU_2944315_0_0_1"/>
<dbReference type="EMBL" id="CAQQ02384086">
    <property type="status" value="NOT_ANNOTATED_CDS"/>
    <property type="molecule type" value="Genomic_DNA"/>
</dbReference>
<proteinExistence type="predicted"/>
<dbReference type="EnsemblMetazoa" id="MESCA009338-RA">
    <property type="protein sequence ID" value="MESCA009338-PA"/>
    <property type="gene ID" value="MESCA009338"/>
</dbReference>
<dbReference type="EMBL" id="CAQQ02384085">
    <property type="status" value="NOT_ANNOTATED_CDS"/>
    <property type="molecule type" value="Genomic_DNA"/>
</dbReference>
<reference evidence="2" key="1">
    <citation type="submission" date="2013-02" db="EMBL/GenBank/DDBJ databases">
        <authorList>
            <person name="Hughes D."/>
        </authorList>
    </citation>
    <scope>NUCLEOTIDE SEQUENCE</scope>
    <source>
        <strain>Durham</strain>
        <strain evidence="2">NC isolate 2 -- Noor lab</strain>
    </source>
</reference>